<comment type="catalytic activity">
    <reaction evidence="12">
        <text>Preferential cleavage: (Ac)2-L-Lys-D-Ala-|-D-Ala. Also transpeptidation of peptidyl-alanyl moieties that are N-acyl substituents of D-alanine.</text>
        <dbReference type="EC" id="3.4.16.4"/>
    </reaction>
</comment>
<comment type="caution">
    <text evidence="18">The sequence shown here is derived from an EMBL/GenBank/DDBJ whole genome shotgun (WGS) entry which is preliminary data.</text>
</comment>
<proteinExistence type="inferred from homology"/>
<evidence type="ECO:0000256" key="9">
    <source>
        <dbReference type="ARBA" id="ARBA00022984"/>
    </source>
</evidence>
<evidence type="ECO:0000256" key="11">
    <source>
        <dbReference type="ARBA" id="ARBA00023316"/>
    </source>
</evidence>
<evidence type="ECO:0000256" key="6">
    <source>
        <dbReference type="ARBA" id="ARBA00022679"/>
    </source>
</evidence>
<dbReference type="Gene3D" id="1.10.3810.10">
    <property type="entry name" value="Biosynthetic peptidoglycan transglycosylase-like"/>
    <property type="match status" value="1"/>
</dbReference>
<dbReference type="Pfam" id="PF00912">
    <property type="entry name" value="Transgly"/>
    <property type="match status" value="1"/>
</dbReference>
<dbReference type="Proteomes" id="UP000276232">
    <property type="component" value="Unassembled WGS sequence"/>
</dbReference>
<evidence type="ECO:0000256" key="2">
    <source>
        <dbReference type="ARBA" id="ARBA00007739"/>
    </source>
</evidence>
<evidence type="ECO:0000256" key="15">
    <source>
        <dbReference type="SAM" id="SignalP"/>
    </source>
</evidence>
<name>A0A3N1HQ36_9ACTN</name>
<evidence type="ECO:0000256" key="1">
    <source>
        <dbReference type="ARBA" id="ARBA00007090"/>
    </source>
</evidence>
<dbReference type="GO" id="GO:0008658">
    <property type="term" value="F:penicillin binding"/>
    <property type="evidence" value="ECO:0007669"/>
    <property type="project" value="InterPro"/>
</dbReference>
<accession>A0A3N1HQ36</accession>
<comment type="similarity">
    <text evidence="2">In the N-terminal section; belongs to the glycosyltransferase 51 family.</text>
</comment>
<dbReference type="Gene3D" id="3.40.710.10">
    <property type="entry name" value="DD-peptidase/beta-lactamase superfamily"/>
    <property type="match status" value="1"/>
</dbReference>
<keyword evidence="8" id="KW-0133">Cell shape</keyword>
<dbReference type="EMBL" id="RJKN01000002">
    <property type="protein sequence ID" value="ROP44595.1"/>
    <property type="molecule type" value="Genomic_DNA"/>
</dbReference>
<organism evidence="18 19">
    <name type="scientific">Pseudokineococcus lusitanus</name>
    <dbReference type="NCBI Taxonomy" id="763993"/>
    <lineage>
        <taxon>Bacteria</taxon>
        <taxon>Bacillati</taxon>
        <taxon>Actinomycetota</taxon>
        <taxon>Actinomycetes</taxon>
        <taxon>Kineosporiales</taxon>
        <taxon>Kineosporiaceae</taxon>
        <taxon>Pseudokineococcus</taxon>
    </lineage>
</organism>
<dbReference type="InterPro" id="IPR050396">
    <property type="entry name" value="Glycosyltr_51/Transpeptidase"/>
</dbReference>
<dbReference type="InterPro" id="IPR012338">
    <property type="entry name" value="Beta-lactam/transpept-like"/>
</dbReference>
<dbReference type="SUPFAM" id="SSF56601">
    <property type="entry name" value="beta-lactamase/transpeptidase-like"/>
    <property type="match status" value="1"/>
</dbReference>
<keyword evidence="6" id="KW-0808">Transferase</keyword>
<keyword evidence="4" id="KW-0645">Protease</keyword>
<evidence type="ECO:0000313" key="18">
    <source>
        <dbReference type="EMBL" id="ROP44595.1"/>
    </source>
</evidence>
<dbReference type="GO" id="GO:0008360">
    <property type="term" value="P:regulation of cell shape"/>
    <property type="evidence" value="ECO:0007669"/>
    <property type="project" value="UniProtKB-KW"/>
</dbReference>
<dbReference type="SUPFAM" id="SSF53955">
    <property type="entry name" value="Lysozyme-like"/>
    <property type="match status" value="1"/>
</dbReference>
<feature type="domain" description="Glycosyl transferase family 51" evidence="17">
    <location>
        <begin position="52"/>
        <end position="239"/>
    </location>
</feature>
<evidence type="ECO:0000259" key="17">
    <source>
        <dbReference type="Pfam" id="PF00912"/>
    </source>
</evidence>
<evidence type="ECO:0000259" key="16">
    <source>
        <dbReference type="Pfam" id="PF00905"/>
    </source>
</evidence>
<feature type="domain" description="Penicillin-binding protein transpeptidase" evidence="16">
    <location>
        <begin position="344"/>
        <end position="634"/>
    </location>
</feature>
<evidence type="ECO:0000256" key="10">
    <source>
        <dbReference type="ARBA" id="ARBA00023268"/>
    </source>
</evidence>
<reference evidence="18 19" key="1">
    <citation type="journal article" date="2015" name="Stand. Genomic Sci.">
        <title>Genomic Encyclopedia of Bacterial and Archaeal Type Strains, Phase III: the genomes of soil and plant-associated and newly described type strains.</title>
        <authorList>
            <person name="Whitman W.B."/>
            <person name="Woyke T."/>
            <person name="Klenk H.P."/>
            <person name="Zhou Y."/>
            <person name="Lilburn T.G."/>
            <person name="Beck B.J."/>
            <person name="De Vos P."/>
            <person name="Vandamme P."/>
            <person name="Eisen J.A."/>
            <person name="Garrity G."/>
            <person name="Hugenholtz P."/>
            <person name="Kyrpides N.C."/>
        </authorList>
    </citation>
    <scope>NUCLEOTIDE SEQUENCE [LARGE SCALE GENOMIC DNA]</scope>
    <source>
        <strain evidence="18 19">CECT 7306</strain>
    </source>
</reference>
<feature type="chain" id="PRO_5039519183" evidence="15">
    <location>
        <begin position="19"/>
        <end position="726"/>
    </location>
</feature>
<dbReference type="GO" id="GO:0030288">
    <property type="term" value="C:outer membrane-bounded periplasmic space"/>
    <property type="evidence" value="ECO:0007669"/>
    <property type="project" value="TreeGrafter"/>
</dbReference>
<dbReference type="InParanoid" id="A0A3N1HQ36"/>
<keyword evidence="7" id="KW-0378">Hydrolase</keyword>
<dbReference type="FunFam" id="1.10.3810.10:FF:000001">
    <property type="entry name" value="Penicillin-binding protein 1A"/>
    <property type="match status" value="1"/>
</dbReference>
<dbReference type="InterPro" id="IPR001460">
    <property type="entry name" value="PCN-bd_Tpept"/>
</dbReference>
<evidence type="ECO:0000256" key="5">
    <source>
        <dbReference type="ARBA" id="ARBA00022676"/>
    </source>
</evidence>
<dbReference type="PANTHER" id="PTHR32282:SF33">
    <property type="entry name" value="PEPTIDOGLYCAN GLYCOSYLTRANSFERASE"/>
    <property type="match status" value="1"/>
</dbReference>
<keyword evidence="19" id="KW-1185">Reference proteome</keyword>
<dbReference type="GO" id="GO:0008955">
    <property type="term" value="F:peptidoglycan glycosyltransferase activity"/>
    <property type="evidence" value="ECO:0007669"/>
    <property type="project" value="UniProtKB-EC"/>
</dbReference>
<dbReference type="InterPro" id="IPR001264">
    <property type="entry name" value="Glyco_trans_51"/>
</dbReference>
<sequence>MAIGLVVAGLAVPVVATAGAGADAAVEMFEDLPTQLDPAALPIRSTLRFSDGTVMTQFWSENRVVVPLDQMSPYMRDAIIAIEDARFYEHGGADPQGIIRAAINNFTGGSTQGASTLTQQWIKNVLLQQARESGDEEAEEALMTADEARKVREIRLAIAAEETYTKDQILENYLNIALFGGSNYGVEAASQYYFGKPATQLEVEDAALLAGMVQNPSAFEPLQYPEAAQGRRDTVLARMLDLGKIDQAQYDAAVAVPVTTQTRNQKDEVNGCAPAGAAGYFCDYAVQTILRDPAFGADRDERIRTLYRGGVDITTTLQRPRQKAAETTVMDTIDYNDKTKVGATLVSVEPGTGKVVAMAQNRRYTNQPTDQRGYTNINYNVDEAYGGGKGIQPGSNWKPFTLATWLKDGNTLNEFVTAAPRSTTFRQSQFDACGNGLVGEWPVRNSEGRGTGRMSVLEASYASVNTAYASMALQLDLCDIRDTAASMGAHPAVGGQLSDIQASIYPASILGTIEVAPLTMAAAYATFASSGTFCPPRPLESAVDRDGQPIGITVAPCTEPLATDDHTSEEIADTVNYALGQVLTKGTARRVGGPPGFDAAGKTGTTDEMGQTWFTGYTPELSTTAWVGHIERTRDADGDILSLSDERINGNSPRDVYGSTYAAPMWREYMDEALDGVEGSDFGSPDWGLVGPVRAAPPSDGPGSGSNGSGSGSGGGQNQTDDEDDD</sequence>
<feature type="region of interest" description="Disordered" evidence="14">
    <location>
        <begin position="677"/>
        <end position="726"/>
    </location>
</feature>
<evidence type="ECO:0000256" key="13">
    <source>
        <dbReference type="ARBA" id="ARBA00049902"/>
    </source>
</evidence>
<comment type="similarity">
    <text evidence="1">In the C-terminal section; belongs to the transpeptidase family.</text>
</comment>
<keyword evidence="10" id="KW-0511">Multifunctional enzyme</keyword>
<feature type="signal peptide" evidence="15">
    <location>
        <begin position="1"/>
        <end position="18"/>
    </location>
</feature>
<dbReference type="GO" id="GO:0071555">
    <property type="term" value="P:cell wall organization"/>
    <property type="evidence" value="ECO:0007669"/>
    <property type="project" value="UniProtKB-KW"/>
</dbReference>
<dbReference type="GO" id="GO:0009002">
    <property type="term" value="F:serine-type D-Ala-D-Ala carboxypeptidase activity"/>
    <property type="evidence" value="ECO:0007669"/>
    <property type="project" value="UniProtKB-EC"/>
</dbReference>
<dbReference type="GO" id="GO:0009252">
    <property type="term" value="P:peptidoglycan biosynthetic process"/>
    <property type="evidence" value="ECO:0007669"/>
    <property type="project" value="UniProtKB-KW"/>
</dbReference>
<keyword evidence="15" id="KW-0732">Signal</keyword>
<feature type="compositionally biased region" description="Gly residues" evidence="14">
    <location>
        <begin position="702"/>
        <end position="717"/>
    </location>
</feature>
<protein>
    <submittedName>
        <fullName evidence="18">Membrane peptidoglycan carboxypeptidase</fullName>
    </submittedName>
</protein>
<evidence type="ECO:0000256" key="12">
    <source>
        <dbReference type="ARBA" id="ARBA00034000"/>
    </source>
</evidence>
<evidence type="ECO:0000256" key="7">
    <source>
        <dbReference type="ARBA" id="ARBA00022801"/>
    </source>
</evidence>
<dbReference type="AlphaFoldDB" id="A0A3N1HQ36"/>
<evidence type="ECO:0000256" key="3">
    <source>
        <dbReference type="ARBA" id="ARBA00022645"/>
    </source>
</evidence>
<keyword evidence="5" id="KW-0328">Glycosyltransferase</keyword>
<dbReference type="InterPro" id="IPR023346">
    <property type="entry name" value="Lysozyme-like_dom_sf"/>
</dbReference>
<gene>
    <name evidence="18" type="ORF">EDC03_0717</name>
</gene>
<keyword evidence="3 18" id="KW-0121">Carboxypeptidase</keyword>
<evidence type="ECO:0000256" key="4">
    <source>
        <dbReference type="ARBA" id="ARBA00022670"/>
    </source>
</evidence>
<keyword evidence="9" id="KW-0573">Peptidoglycan synthesis</keyword>
<dbReference type="PANTHER" id="PTHR32282">
    <property type="entry name" value="BINDING PROTEIN TRANSPEPTIDASE, PUTATIVE-RELATED"/>
    <property type="match status" value="1"/>
</dbReference>
<dbReference type="InterPro" id="IPR036950">
    <property type="entry name" value="PBP_transglycosylase"/>
</dbReference>
<dbReference type="Pfam" id="PF00905">
    <property type="entry name" value="Transpeptidase"/>
    <property type="match status" value="1"/>
</dbReference>
<evidence type="ECO:0000256" key="14">
    <source>
        <dbReference type="SAM" id="MobiDB-lite"/>
    </source>
</evidence>
<evidence type="ECO:0000256" key="8">
    <source>
        <dbReference type="ARBA" id="ARBA00022960"/>
    </source>
</evidence>
<dbReference type="GO" id="GO:0006508">
    <property type="term" value="P:proteolysis"/>
    <property type="evidence" value="ECO:0007669"/>
    <property type="project" value="UniProtKB-KW"/>
</dbReference>
<dbReference type="FunCoup" id="A0A3N1HQ36">
    <property type="interactions" value="1"/>
</dbReference>
<evidence type="ECO:0000313" key="19">
    <source>
        <dbReference type="Proteomes" id="UP000276232"/>
    </source>
</evidence>
<keyword evidence="11" id="KW-0961">Cell wall biogenesis/degradation</keyword>
<comment type="catalytic activity">
    <reaction evidence="13">
        <text>[GlcNAc-(1-&gt;4)-Mur2Ac(oyl-L-Ala-gamma-D-Glu-L-Lys-D-Ala-D-Ala)](n)-di-trans,octa-cis-undecaprenyl diphosphate + beta-D-GlcNAc-(1-&gt;4)-Mur2Ac(oyl-L-Ala-gamma-D-Glu-L-Lys-D-Ala-D-Ala)-di-trans,octa-cis-undecaprenyl diphosphate = [GlcNAc-(1-&gt;4)-Mur2Ac(oyl-L-Ala-gamma-D-Glu-L-Lys-D-Ala-D-Ala)](n+1)-di-trans,octa-cis-undecaprenyl diphosphate + di-trans,octa-cis-undecaprenyl diphosphate + H(+)</text>
        <dbReference type="Rhea" id="RHEA:23708"/>
        <dbReference type="Rhea" id="RHEA-COMP:9602"/>
        <dbReference type="Rhea" id="RHEA-COMP:9603"/>
        <dbReference type="ChEBI" id="CHEBI:15378"/>
        <dbReference type="ChEBI" id="CHEBI:58405"/>
        <dbReference type="ChEBI" id="CHEBI:60033"/>
        <dbReference type="ChEBI" id="CHEBI:78435"/>
        <dbReference type="EC" id="2.4.99.28"/>
    </reaction>
</comment>